<dbReference type="InterPro" id="IPR027417">
    <property type="entry name" value="P-loop_NTPase"/>
</dbReference>
<dbReference type="Proteomes" id="UP000309061">
    <property type="component" value="Chromosome"/>
</dbReference>
<accession>A0A6B8KID3</accession>
<evidence type="ECO:0000313" key="2">
    <source>
        <dbReference type="Proteomes" id="UP000309061"/>
    </source>
</evidence>
<organism evidence="1 2">
    <name type="scientific">Methylocystis heyeri</name>
    <dbReference type="NCBI Taxonomy" id="391905"/>
    <lineage>
        <taxon>Bacteria</taxon>
        <taxon>Pseudomonadati</taxon>
        <taxon>Pseudomonadota</taxon>
        <taxon>Alphaproteobacteria</taxon>
        <taxon>Hyphomicrobiales</taxon>
        <taxon>Methylocystaceae</taxon>
        <taxon>Methylocystis</taxon>
    </lineage>
</organism>
<dbReference type="Gene3D" id="3.40.50.300">
    <property type="entry name" value="P-loop containing nucleotide triphosphate hydrolases"/>
    <property type="match status" value="1"/>
</dbReference>
<gene>
    <name evidence="1" type="ORF">H2LOC_011535</name>
</gene>
<reference evidence="1 2" key="1">
    <citation type="submission" date="2019-11" db="EMBL/GenBank/DDBJ databases">
        <title>The genome sequence of Methylocystis heyeri.</title>
        <authorList>
            <person name="Oshkin I.Y."/>
            <person name="Miroshnikov K."/>
            <person name="Dedysh S.N."/>
        </authorList>
    </citation>
    <scope>NUCLEOTIDE SEQUENCE [LARGE SCALE GENOMIC DNA]</scope>
    <source>
        <strain evidence="1 2">H2</strain>
    </source>
</reference>
<dbReference type="KEGG" id="mhey:H2LOC_011535"/>
<dbReference type="RefSeq" id="WP_136496529.1">
    <property type="nucleotide sequence ID" value="NZ_CP046052.1"/>
</dbReference>
<evidence type="ECO:0000313" key="1">
    <source>
        <dbReference type="EMBL" id="QGM46278.1"/>
    </source>
</evidence>
<protein>
    <submittedName>
        <fullName evidence="1">Uncharacterized protein</fullName>
    </submittedName>
</protein>
<dbReference type="EMBL" id="CP046052">
    <property type="protein sequence ID" value="QGM46278.1"/>
    <property type="molecule type" value="Genomic_DNA"/>
</dbReference>
<dbReference type="OrthoDB" id="9804504at2"/>
<dbReference type="AlphaFoldDB" id="A0A6B8KID3"/>
<sequence>MGGPLKILVMGRSERRRNEIADTLAASLGAVRFAETEIKANIVRNLDDSRLDAIERARRIGWLCDQVTKAGHPVVADGLFDTPEERDAFGEACAVWTDEDGVPVIRGSCEGNARAGVLRERLEEILRRIQPAG</sequence>
<keyword evidence="2" id="KW-1185">Reference proteome</keyword>
<name>A0A6B8KID3_9HYPH</name>
<proteinExistence type="predicted"/>